<dbReference type="GO" id="GO:0006629">
    <property type="term" value="P:lipid metabolic process"/>
    <property type="evidence" value="ECO:0007669"/>
    <property type="project" value="InterPro"/>
</dbReference>
<evidence type="ECO:0000313" key="3">
    <source>
        <dbReference type="Proteomes" id="UP000182130"/>
    </source>
</evidence>
<dbReference type="InterPro" id="IPR030395">
    <property type="entry name" value="GP_PDE_dom"/>
</dbReference>
<dbReference type="GO" id="GO:0008081">
    <property type="term" value="F:phosphoric diester hydrolase activity"/>
    <property type="evidence" value="ECO:0007669"/>
    <property type="project" value="InterPro"/>
</dbReference>
<dbReference type="Proteomes" id="UP000182130">
    <property type="component" value="Unassembled WGS sequence"/>
</dbReference>
<name>A0A1G8N4B5_9MICC</name>
<dbReference type="InterPro" id="IPR017946">
    <property type="entry name" value="PLC-like_Pdiesterase_TIM-brl"/>
</dbReference>
<dbReference type="AlphaFoldDB" id="A0A1G8N4B5"/>
<protein>
    <submittedName>
        <fullName evidence="2">Glycerophosphoryl diester phosphodiesterase</fullName>
    </submittedName>
</protein>
<keyword evidence="3" id="KW-1185">Reference proteome</keyword>
<reference evidence="3" key="1">
    <citation type="submission" date="2016-10" db="EMBL/GenBank/DDBJ databases">
        <authorList>
            <person name="Varghese N."/>
            <person name="Submissions S."/>
        </authorList>
    </citation>
    <scope>NUCLEOTIDE SEQUENCE [LARGE SCALE GENOMIC DNA]</scope>
    <source>
        <strain evidence="3">CGMCC 1.10783</strain>
    </source>
</reference>
<dbReference type="PANTHER" id="PTHR46211">
    <property type="entry name" value="GLYCEROPHOSPHORYL DIESTER PHOSPHODIESTERASE"/>
    <property type="match status" value="1"/>
</dbReference>
<dbReference type="STRING" id="1045773.SAMN05216555_104142"/>
<dbReference type="PANTHER" id="PTHR46211:SF13">
    <property type="entry name" value="GLYCEROPHOSPHODIESTER PHOSPHODIESTERASE 1-RELATED"/>
    <property type="match status" value="1"/>
</dbReference>
<feature type="domain" description="GP-PDE" evidence="1">
    <location>
        <begin position="31"/>
        <end position="311"/>
    </location>
</feature>
<dbReference type="Gene3D" id="3.20.20.190">
    <property type="entry name" value="Phosphatidylinositol (PI) phosphodiesterase"/>
    <property type="match status" value="1"/>
</dbReference>
<dbReference type="PROSITE" id="PS51704">
    <property type="entry name" value="GP_PDE"/>
    <property type="match status" value="1"/>
</dbReference>
<dbReference type="SUPFAM" id="SSF51695">
    <property type="entry name" value="PLC-like phosphodiesterases"/>
    <property type="match status" value="1"/>
</dbReference>
<evidence type="ECO:0000313" key="2">
    <source>
        <dbReference type="EMBL" id="SDI75054.1"/>
    </source>
</evidence>
<dbReference type="Pfam" id="PF03009">
    <property type="entry name" value="GDPD"/>
    <property type="match status" value="1"/>
</dbReference>
<evidence type="ECO:0000259" key="1">
    <source>
        <dbReference type="PROSITE" id="PS51704"/>
    </source>
</evidence>
<gene>
    <name evidence="2" type="ORF">SAMN05216555_104142</name>
</gene>
<dbReference type="EMBL" id="FNEI01000004">
    <property type="protein sequence ID" value="SDI75054.1"/>
    <property type="molecule type" value="Genomic_DNA"/>
</dbReference>
<proteinExistence type="predicted"/>
<accession>A0A1G8N4B5</accession>
<organism evidence="2 3">
    <name type="scientific">Arthrobacter cupressi</name>
    <dbReference type="NCBI Taxonomy" id="1045773"/>
    <lineage>
        <taxon>Bacteria</taxon>
        <taxon>Bacillati</taxon>
        <taxon>Actinomycetota</taxon>
        <taxon>Actinomycetes</taxon>
        <taxon>Micrococcales</taxon>
        <taxon>Micrococcaceae</taxon>
        <taxon>Arthrobacter</taxon>
    </lineage>
</organism>
<sequence>MSAGRVGYRVSMTIEAPGSDSPESARLVRRPLVYAHRGASAVFAEHTRAAYLKAIADGADGVECDVHLSRDQHLVLLHDANLDRTSDGTGPVAEKDLAELRALDFSSWKGARIPEEYGGISEQFLTLPELLDILRGAGREIGLAIELKHPSPYQLKLEDRLLELLLREGWDAESSRLDNILVSFMSFSPDSVKHLLRYVPARHICQLVDDVSVEEVREELGLGRITGGAVANVMKAAQLEGERILDDCEVGLAGPGIDYVRKHARAVQRWLDSGRRFRVWTVDSERDVALCQGLGIHEITTNKPAQVLAQLRVD</sequence>